<dbReference type="EMBL" id="JACRSY010000005">
    <property type="protein sequence ID" value="MBC8578751.1"/>
    <property type="molecule type" value="Genomic_DNA"/>
</dbReference>
<name>A0A926IDN9_9FIRM</name>
<evidence type="ECO:0000256" key="5">
    <source>
        <dbReference type="ARBA" id="ARBA00022989"/>
    </source>
</evidence>
<feature type="transmembrane region" description="Helical" evidence="7">
    <location>
        <begin position="118"/>
        <end position="137"/>
    </location>
</feature>
<gene>
    <name evidence="9" type="ORF">H8718_04305</name>
</gene>
<evidence type="ECO:0000259" key="8">
    <source>
        <dbReference type="PROSITE" id="PS50928"/>
    </source>
</evidence>
<feature type="transmembrane region" description="Helical" evidence="7">
    <location>
        <begin position="87"/>
        <end position="106"/>
    </location>
</feature>
<keyword evidence="6 7" id="KW-0472">Membrane</keyword>
<dbReference type="SUPFAM" id="SSF161098">
    <property type="entry name" value="MetI-like"/>
    <property type="match status" value="1"/>
</dbReference>
<organism evidence="9 10">
    <name type="scientific">Zhenhengia yiwuensis</name>
    <dbReference type="NCBI Taxonomy" id="2763666"/>
    <lineage>
        <taxon>Bacteria</taxon>
        <taxon>Bacillati</taxon>
        <taxon>Bacillota</taxon>
        <taxon>Clostridia</taxon>
        <taxon>Lachnospirales</taxon>
        <taxon>Lachnospiraceae</taxon>
        <taxon>Zhenhengia</taxon>
    </lineage>
</organism>
<dbReference type="Pfam" id="PF00528">
    <property type="entry name" value="BPD_transp_1"/>
    <property type="match status" value="1"/>
</dbReference>
<evidence type="ECO:0000256" key="6">
    <source>
        <dbReference type="ARBA" id="ARBA00023136"/>
    </source>
</evidence>
<dbReference type="InterPro" id="IPR035906">
    <property type="entry name" value="MetI-like_sf"/>
</dbReference>
<dbReference type="GO" id="GO:0055085">
    <property type="term" value="P:transmembrane transport"/>
    <property type="evidence" value="ECO:0007669"/>
    <property type="project" value="InterPro"/>
</dbReference>
<dbReference type="RefSeq" id="WP_249331790.1">
    <property type="nucleotide sequence ID" value="NZ_JACRSY010000005.1"/>
</dbReference>
<evidence type="ECO:0000256" key="3">
    <source>
        <dbReference type="ARBA" id="ARBA00022475"/>
    </source>
</evidence>
<dbReference type="Gene3D" id="1.10.3720.10">
    <property type="entry name" value="MetI-like"/>
    <property type="match status" value="1"/>
</dbReference>
<dbReference type="InterPro" id="IPR000515">
    <property type="entry name" value="MetI-like"/>
</dbReference>
<dbReference type="Proteomes" id="UP000655830">
    <property type="component" value="Unassembled WGS sequence"/>
</dbReference>
<feature type="transmembrane region" description="Helical" evidence="7">
    <location>
        <begin position="269"/>
        <end position="289"/>
    </location>
</feature>
<dbReference type="GO" id="GO:0005886">
    <property type="term" value="C:plasma membrane"/>
    <property type="evidence" value="ECO:0007669"/>
    <property type="project" value="UniProtKB-SubCell"/>
</dbReference>
<sequence length="304" mass="33992">MLEKIFGEGFSKQAKSDKVFDVLNYIGLAMILLLVLYPLYFIVIASFSSPDAVARGEVWLLPVDFSTEGYQRIFEYKEIWTGYWNSLKYTVVGTGINLLLTIPAAFALSRKELVGKNVIMALFTFTMFFGGGLVPTYLLVNNLGMNNTIWALVLPGAVSTYNLIVARSFFAQSIPEELYEASIVDGCTYAKYFFKVVLPVSKPILAVMFLIYAVGHWNSYFSALIYLTDRDMYPLQVILREILIQQQSVAGGSMANAEAVEAQRKLSEMIKYGVIIVSSLPVLCIYPFVQKHFVKGMMIGSVKG</sequence>
<dbReference type="AlphaFoldDB" id="A0A926IDN9"/>
<feature type="domain" description="ABC transmembrane type-1" evidence="8">
    <location>
        <begin position="83"/>
        <end position="287"/>
    </location>
</feature>
<accession>A0A926IDN9</accession>
<comment type="caution">
    <text evidence="9">The sequence shown here is derived from an EMBL/GenBank/DDBJ whole genome shotgun (WGS) entry which is preliminary data.</text>
</comment>
<evidence type="ECO:0000256" key="1">
    <source>
        <dbReference type="ARBA" id="ARBA00004651"/>
    </source>
</evidence>
<keyword evidence="2 7" id="KW-0813">Transport</keyword>
<feature type="transmembrane region" description="Helical" evidence="7">
    <location>
        <begin position="22"/>
        <end position="47"/>
    </location>
</feature>
<keyword evidence="4 7" id="KW-0812">Transmembrane</keyword>
<evidence type="ECO:0000256" key="2">
    <source>
        <dbReference type="ARBA" id="ARBA00022448"/>
    </source>
</evidence>
<dbReference type="PROSITE" id="PS50928">
    <property type="entry name" value="ABC_TM1"/>
    <property type="match status" value="1"/>
</dbReference>
<evidence type="ECO:0000313" key="10">
    <source>
        <dbReference type="Proteomes" id="UP000655830"/>
    </source>
</evidence>
<evidence type="ECO:0000256" key="4">
    <source>
        <dbReference type="ARBA" id="ARBA00022692"/>
    </source>
</evidence>
<comment type="similarity">
    <text evidence="7">Belongs to the binding-protein-dependent transport system permease family.</text>
</comment>
<protein>
    <submittedName>
        <fullName evidence="9">Carbohydrate ABC transporter permease</fullName>
    </submittedName>
</protein>
<keyword evidence="10" id="KW-1185">Reference proteome</keyword>
<feature type="transmembrane region" description="Helical" evidence="7">
    <location>
        <begin position="149"/>
        <end position="170"/>
    </location>
</feature>
<dbReference type="PANTHER" id="PTHR43744:SF9">
    <property type="entry name" value="POLYGALACTURONAN_RHAMNOGALACTURONAN TRANSPORT SYSTEM PERMEASE PROTEIN YTCP"/>
    <property type="match status" value="1"/>
</dbReference>
<dbReference type="PANTHER" id="PTHR43744">
    <property type="entry name" value="ABC TRANSPORTER PERMEASE PROTEIN MG189-RELATED-RELATED"/>
    <property type="match status" value="1"/>
</dbReference>
<keyword evidence="3" id="KW-1003">Cell membrane</keyword>
<dbReference type="CDD" id="cd06261">
    <property type="entry name" value="TM_PBP2"/>
    <property type="match status" value="1"/>
</dbReference>
<evidence type="ECO:0000313" key="9">
    <source>
        <dbReference type="EMBL" id="MBC8578751.1"/>
    </source>
</evidence>
<evidence type="ECO:0000256" key="7">
    <source>
        <dbReference type="RuleBase" id="RU363032"/>
    </source>
</evidence>
<reference evidence="9" key="1">
    <citation type="submission" date="2020-08" db="EMBL/GenBank/DDBJ databases">
        <title>Genome public.</title>
        <authorList>
            <person name="Liu C."/>
            <person name="Sun Q."/>
        </authorList>
    </citation>
    <scope>NUCLEOTIDE SEQUENCE</scope>
    <source>
        <strain evidence="9">NSJ-12</strain>
    </source>
</reference>
<proteinExistence type="inferred from homology"/>
<comment type="subcellular location">
    <subcellularLocation>
        <location evidence="1 7">Cell membrane</location>
        <topology evidence="1 7">Multi-pass membrane protein</topology>
    </subcellularLocation>
</comment>
<keyword evidence="5 7" id="KW-1133">Transmembrane helix</keyword>